<gene>
    <name evidence="1" type="ORF">LCGC14_2947180</name>
</gene>
<protein>
    <submittedName>
        <fullName evidence="1">Uncharacterized protein</fullName>
    </submittedName>
</protein>
<name>A0A0F8XGV0_9ZZZZ</name>
<reference evidence="1" key="1">
    <citation type="journal article" date="2015" name="Nature">
        <title>Complex archaea that bridge the gap between prokaryotes and eukaryotes.</title>
        <authorList>
            <person name="Spang A."/>
            <person name="Saw J.H."/>
            <person name="Jorgensen S.L."/>
            <person name="Zaremba-Niedzwiedzka K."/>
            <person name="Martijn J."/>
            <person name="Lind A.E."/>
            <person name="van Eijk R."/>
            <person name="Schleper C."/>
            <person name="Guy L."/>
            <person name="Ettema T.J."/>
        </authorList>
    </citation>
    <scope>NUCLEOTIDE SEQUENCE</scope>
</reference>
<sequence length="83" mass="9036">MSGTIFGYFEAPEDKTPTFDPGLCVPCPFCLQAVANGSIKTISLMPIGGSRSYFYRAHKSCYEQASSEDVTKIESSLIDTPEC</sequence>
<organism evidence="1">
    <name type="scientific">marine sediment metagenome</name>
    <dbReference type="NCBI Taxonomy" id="412755"/>
    <lineage>
        <taxon>unclassified sequences</taxon>
        <taxon>metagenomes</taxon>
        <taxon>ecological metagenomes</taxon>
    </lineage>
</organism>
<comment type="caution">
    <text evidence="1">The sequence shown here is derived from an EMBL/GenBank/DDBJ whole genome shotgun (WGS) entry which is preliminary data.</text>
</comment>
<dbReference type="AlphaFoldDB" id="A0A0F8XGV0"/>
<proteinExistence type="predicted"/>
<dbReference type="EMBL" id="LAZR01059278">
    <property type="protein sequence ID" value="KKK68128.1"/>
    <property type="molecule type" value="Genomic_DNA"/>
</dbReference>
<evidence type="ECO:0000313" key="1">
    <source>
        <dbReference type="EMBL" id="KKK68128.1"/>
    </source>
</evidence>
<accession>A0A0F8XGV0</accession>